<dbReference type="PANTHER" id="PTHR45717:SF45">
    <property type="entry name" value="OS12G0527900 PROTEIN"/>
    <property type="match status" value="1"/>
</dbReference>
<evidence type="ECO:0000256" key="1">
    <source>
        <dbReference type="ARBA" id="ARBA00007626"/>
    </source>
</evidence>
<dbReference type="AlphaFoldDB" id="A0A7J6WLX6"/>
<keyword evidence="3" id="KW-1185">Reference proteome</keyword>
<dbReference type="PANTHER" id="PTHR45717">
    <property type="entry name" value="OS12G0527900 PROTEIN"/>
    <property type="match status" value="1"/>
</dbReference>
<protein>
    <submittedName>
        <fullName evidence="2">Pentatricopeptide repeat-containing protein</fullName>
    </submittedName>
</protein>
<proteinExistence type="inferred from homology"/>
<reference evidence="2 3" key="1">
    <citation type="submission" date="2020-06" db="EMBL/GenBank/DDBJ databases">
        <title>Transcriptomic and genomic resources for Thalictrum thalictroides and T. hernandezii: Facilitating candidate gene discovery in an emerging model plant lineage.</title>
        <authorList>
            <person name="Arias T."/>
            <person name="Riano-Pachon D.M."/>
            <person name="Di Stilio V.S."/>
        </authorList>
    </citation>
    <scope>NUCLEOTIDE SEQUENCE [LARGE SCALE GENOMIC DNA]</scope>
    <source>
        <strain evidence="3">cv. WT478/WT964</strain>
        <tissue evidence="2">Leaves</tissue>
    </source>
</reference>
<accession>A0A7J6WLX6</accession>
<dbReference type="Proteomes" id="UP000554482">
    <property type="component" value="Unassembled WGS sequence"/>
</dbReference>
<dbReference type="EMBL" id="JABWDY010013930">
    <property type="protein sequence ID" value="KAF5197978.1"/>
    <property type="molecule type" value="Genomic_DNA"/>
</dbReference>
<name>A0A7J6WLX6_THATH</name>
<comment type="similarity">
    <text evidence="1">Belongs to the PPR family. P subfamily.</text>
</comment>
<organism evidence="2 3">
    <name type="scientific">Thalictrum thalictroides</name>
    <name type="common">Rue-anemone</name>
    <name type="synonym">Anemone thalictroides</name>
    <dbReference type="NCBI Taxonomy" id="46969"/>
    <lineage>
        <taxon>Eukaryota</taxon>
        <taxon>Viridiplantae</taxon>
        <taxon>Streptophyta</taxon>
        <taxon>Embryophyta</taxon>
        <taxon>Tracheophyta</taxon>
        <taxon>Spermatophyta</taxon>
        <taxon>Magnoliopsida</taxon>
        <taxon>Ranunculales</taxon>
        <taxon>Ranunculaceae</taxon>
        <taxon>Thalictroideae</taxon>
        <taxon>Thalictrum</taxon>
    </lineage>
</organism>
<evidence type="ECO:0000313" key="3">
    <source>
        <dbReference type="Proteomes" id="UP000554482"/>
    </source>
</evidence>
<feature type="non-terminal residue" evidence="2">
    <location>
        <position position="96"/>
    </location>
</feature>
<sequence>MLSRYVRKSTTLVVMSHSFSTETTKDLIIKRGSGGATNTGGRDTLGRRLLSLIHPKRSAVVTIRKWAEEGKTVQKYELNRIVRELRKFKRYKHAIE</sequence>
<evidence type="ECO:0000313" key="2">
    <source>
        <dbReference type="EMBL" id="KAF5197978.1"/>
    </source>
</evidence>
<comment type="caution">
    <text evidence="2">The sequence shown here is derived from an EMBL/GenBank/DDBJ whole genome shotgun (WGS) entry which is preliminary data.</text>
</comment>
<gene>
    <name evidence="2" type="ORF">FRX31_012436</name>
</gene>
<dbReference type="GO" id="GO:0005739">
    <property type="term" value="C:mitochondrion"/>
    <property type="evidence" value="ECO:0007669"/>
    <property type="project" value="TreeGrafter"/>
</dbReference>
<dbReference type="OrthoDB" id="1742475at2759"/>